<name>A0ACB9AWN9_9ASTR</name>
<keyword evidence="2" id="KW-1185">Reference proteome</keyword>
<gene>
    <name evidence="1" type="ORF">L1987_71407</name>
</gene>
<organism evidence="1 2">
    <name type="scientific">Smallanthus sonchifolius</name>
    <dbReference type="NCBI Taxonomy" id="185202"/>
    <lineage>
        <taxon>Eukaryota</taxon>
        <taxon>Viridiplantae</taxon>
        <taxon>Streptophyta</taxon>
        <taxon>Embryophyta</taxon>
        <taxon>Tracheophyta</taxon>
        <taxon>Spermatophyta</taxon>
        <taxon>Magnoliopsida</taxon>
        <taxon>eudicotyledons</taxon>
        <taxon>Gunneridae</taxon>
        <taxon>Pentapetalae</taxon>
        <taxon>asterids</taxon>
        <taxon>campanulids</taxon>
        <taxon>Asterales</taxon>
        <taxon>Asteraceae</taxon>
        <taxon>Asteroideae</taxon>
        <taxon>Heliantheae alliance</taxon>
        <taxon>Millerieae</taxon>
        <taxon>Smallanthus</taxon>
    </lineage>
</organism>
<protein>
    <submittedName>
        <fullName evidence="1">Uncharacterized protein</fullName>
    </submittedName>
</protein>
<evidence type="ECO:0000313" key="2">
    <source>
        <dbReference type="Proteomes" id="UP001056120"/>
    </source>
</evidence>
<dbReference type="EMBL" id="CM042041">
    <property type="protein sequence ID" value="KAI3712840.1"/>
    <property type="molecule type" value="Genomic_DNA"/>
</dbReference>
<reference evidence="1 2" key="2">
    <citation type="journal article" date="2022" name="Mol. Ecol. Resour.">
        <title>The genomes of chicory, endive, great burdock and yacon provide insights into Asteraceae paleo-polyploidization history and plant inulin production.</title>
        <authorList>
            <person name="Fan W."/>
            <person name="Wang S."/>
            <person name="Wang H."/>
            <person name="Wang A."/>
            <person name="Jiang F."/>
            <person name="Liu H."/>
            <person name="Zhao H."/>
            <person name="Xu D."/>
            <person name="Zhang Y."/>
        </authorList>
    </citation>
    <scope>NUCLEOTIDE SEQUENCE [LARGE SCALE GENOMIC DNA]</scope>
    <source>
        <strain evidence="2">cv. Yunnan</strain>
        <tissue evidence="1">Leaves</tissue>
    </source>
</reference>
<dbReference type="Proteomes" id="UP001056120">
    <property type="component" value="Linkage Group LG24"/>
</dbReference>
<evidence type="ECO:0000313" key="1">
    <source>
        <dbReference type="EMBL" id="KAI3712840.1"/>
    </source>
</evidence>
<proteinExistence type="predicted"/>
<sequence>MTRVGDRLTPATPTELYEQEKRKKKCYVPGLISVKHVSVQNTTKSSAISKKRLRADDHFDLDGILGLNTKSTTVNGKYEPVVPPISNTPLIHDINDRVSANDLCSSSNNNNNEVISVEK</sequence>
<reference evidence="2" key="1">
    <citation type="journal article" date="2022" name="Mol. Ecol. Resour.">
        <title>The genomes of chicory, endive, great burdock and yacon provide insights into Asteraceae palaeo-polyploidization history and plant inulin production.</title>
        <authorList>
            <person name="Fan W."/>
            <person name="Wang S."/>
            <person name="Wang H."/>
            <person name="Wang A."/>
            <person name="Jiang F."/>
            <person name="Liu H."/>
            <person name="Zhao H."/>
            <person name="Xu D."/>
            <person name="Zhang Y."/>
        </authorList>
    </citation>
    <scope>NUCLEOTIDE SEQUENCE [LARGE SCALE GENOMIC DNA]</scope>
    <source>
        <strain evidence="2">cv. Yunnan</strain>
    </source>
</reference>
<comment type="caution">
    <text evidence="1">The sequence shown here is derived from an EMBL/GenBank/DDBJ whole genome shotgun (WGS) entry which is preliminary data.</text>
</comment>
<accession>A0ACB9AWN9</accession>